<dbReference type="AlphaFoldDB" id="A0A6L3SXQ0"/>
<dbReference type="InterPro" id="IPR004690">
    <property type="entry name" value="Maln_transptMadL"/>
</dbReference>
<protein>
    <submittedName>
        <fullName evidence="3">Malonate transporter subunit MadL</fullName>
    </submittedName>
</protein>
<dbReference type="Pfam" id="PF03817">
    <property type="entry name" value="MadL"/>
    <property type="match status" value="1"/>
</dbReference>
<keyword evidence="4" id="KW-1185">Reference proteome</keyword>
<dbReference type="RefSeq" id="WP_151002336.1">
    <property type="nucleotide sequence ID" value="NZ_BPQY01000545.1"/>
</dbReference>
<organism evidence="3 4">
    <name type="scientific">Methylobacterium soli</name>
    <dbReference type="NCBI Taxonomy" id="553447"/>
    <lineage>
        <taxon>Bacteria</taxon>
        <taxon>Pseudomonadati</taxon>
        <taxon>Pseudomonadota</taxon>
        <taxon>Alphaproteobacteria</taxon>
        <taxon>Hyphomicrobiales</taxon>
        <taxon>Methylobacteriaceae</taxon>
        <taxon>Methylobacterium</taxon>
    </lineage>
</organism>
<dbReference type="OrthoDB" id="286752at2"/>
<sequence length="157" mass="16051">MTIFGVALLALCTLVGVYLGDLLGVALGVKANVGGVGLAMILLIAARVWMLRTGRLGHGTKLGVEFWATMYIPIVVAMAAQQNVVAAVSGGPIVIIAATGSLLICFAFVALLGRIGRRSDATSPEVEHGGSVIGGDTDGEPVRPITATTPALATDRR</sequence>
<gene>
    <name evidence="3" type="primary">madL</name>
    <name evidence="3" type="ORF">F6X53_21210</name>
</gene>
<feature type="transmembrane region" description="Helical" evidence="2">
    <location>
        <begin position="29"/>
        <end position="50"/>
    </location>
</feature>
<dbReference type="Proteomes" id="UP000474159">
    <property type="component" value="Unassembled WGS sequence"/>
</dbReference>
<dbReference type="GO" id="GO:0016020">
    <property type="term" value="C:membrane"/>
    <property type="evidence" value="ECO:0007669"/>
    <property type="project" value="InterPro"/>
</dbReference>
<keyword evidence="2" id="KW-0472">Membrane</keyword>
<accession>A0A6L3SXQ0</accession>
<evidence type="ECO:0000313" key="3">
    <source>
        <dbReference type="EMBL" id="KAB1076971.1"/>
    </source>
</evidence>
<reference evidence="3 4" key="1">
    <citation type="submission" date="2019-09" db="EMBL/GenBank/DDBJ databases">
        <title>YIM 48816 draft genome.</title>
        <authorList>
            <person name="Jiang L."/>
        </authorList>
    </citation>
    <scope>NUCLEOTIDE SEQUENCE [LARGE SCALE GENOMIC DNA]</scope>
    <source>
        <strain evidence="3 4">YIM 48816</strain>
    </source>
</reference>
<keyword evidence="2" id="KW-0812">Transmembrane</keyword>
<name>A0A6L3SXQ0_9HYPH</name>
<dbReference type="NCBIfam" id="TIGR00807">
    <property type="entry name" value="malonate_madL"/>
    <property type="match status" value="1"/>
</dbReference>
<evidence type="ECO:0000256" key="2">
    <source>
        <dbReference type="SAM" id="Phobius"/>
    </source>
</evidence>
<dbReference type="EMBL" id="VZZK01000025">
    <property type="protein sequence ID" value="KAB1076971.1"/>
    <property type="molecule type" value="Genomic_DNA"/>
</dbReference>
<proteinExistence type="predicted"/>
<evidence type="ECO:0000313" key="4">
    <source>
        <dbReference type="Proteomes" id="UP000474159"/>
    </source>
</evidence>
<feature type="transmembrane region" description="Helical" evidence="2">
    <location>
        <begin position="93"/>
        <end position="113"/>
    </location>
</feature>
<feature type="transmembrane region" description="Helical" evidence="2">
    <location>
        <begin position="62"/>
        <end position="81"/>
    </location>
</feature>
<evidence type="ECO:0000256" key="1">
    <source>
        <dbReference type="SAM" id="MobiDB-lite"/>
    </source>
</evidence>
<feature type="region of interest" description="Disordered" evidence="1">
    <location>
        <begin position="120"/>
        <end position="157"/>
    </location>
</feature>
<keyword evidence="2" id="KW-1133">Transmembrane helix</keyword>
<comment type="caution">
    <text evidence="3">The sequence shown here is derived from an EMBL/GenBank/DDBJ whole genome shotgun (WGS) entry which is preliminary data.</text>
</comment>